<protein>
    <submittedName>
        <fullName evidence="4">LysM peptidoglycan-binding domain-containing protein</fullName>
    </submittedName>
</protein>
<evidence type="ECO:0000259" key="3">
    <source>
        <dbReference type="PROSITE" id="PS51782"/>
    </source>
</evidence>
<proteinExistence type="predicted"/>
<feature type="region of interest" description="Disordered" evidence="2">
    <location>
        <begin position="346"/>
        <end position="382"/>
    </location>
</feature>
<evidence type="ECO:0000313" key="5">
    <source>
        <dbReference type="Proteomes" id="UP001163624"/>
    </source>
</evidence>
<dbReference type="SMART" id="SM00257">
    <property type="entry name" value="LysM"/>
    <property type="match status" value="1"/>
</dbReference>
<dbReference type="Proteomes" id="UP001163624">
    <property type="component" value="Chromosome"/>
</dbReference>
<feature type="domain" description="LysM" evidence="3">
    <location>
        <begin position="159"/>
        <end position="215"/>
    </location>
</feature>
<evidence type="ECO:0000256" key="1">
    <source>
        <dbReference type="SAM" id="Coils"/>
    </source>
</evidence>
<name>A0ABY6ZTB7_9PSED</name>
<keyword evidence="1" id="KW-0175">Coiled coil</keyword>
<dbReference type="Pfam" id="PF01476">
    <property type="entry name" value="LysM"/>
    <property type="match status" value="1"/>
</dbReference>
<dbReference type="Pfam" id="PF25800">
    <property type="entry name" value="FimV_N"/>
    <property type="match status" value="1"/>
</dbReference>
<dbReference type="Gene3D" id="3.10.350.10">
    <property type="entry name" value="LysM domain"/>
    <property type="match status" value="1"/>
</dbReference>
<dbReference type="InterPro" id="IPR018392">
    <property type="entry name" value="LysM"/>
</dbReference>
<dbReference type="InterPro" id="IPR020012">
    <property type="entry name" value="LysM_FimV"/>
</dbReference>
<dbReference type="PROSITE" id="PS51782">
    <property type="entry name" value="LYSM"/>
    <property type="match status" value="1"/>
</dbReference>
<reference evidence="4" key="1">
    <citation type="submission" date="2022-11" db="EMBL/GenBank/DDBJ databases">
        <title>Pseudomonas triclosanedens sp. nov., a triclosan degrader isolated from activated sludge.</title>
        <authorList>
            <person name="Yin Y."/>
            <person name="Lu Z."/>
        </authorList>
    </citation>
    <scope>NUCLEOTIDE SEQUENCE</scope>
    <source>
        <strain evidence="4">ZM23</strain>
    </source>
</reference>
<evidence type="ECO:0000256" key="2">
    <source>
        <dbReference type="SAM" id="MobiDB-lite"/>
    </source>
</evidence>
<dbReference type="InterPro" id="IPR057840">
    <property type="entry name" value="FimV_N"/>
</dbReference>
<dbReference type="InterPro" id="IPR036779">
    <property type="entry name" value="LysM_dom_sf"/>
</dbReference>
<organism evidence="4 5">
    <name type="scientific">Pseudomonas triclosanedens</name>
    <dbReference type="NCBI Taxonomy" id="2961893"/>
    <lineage>
        <taxon>Bacteria</taxon>
        <taxon>Pseudomonadati</taxon>
        <taxon>Pseudomonadota</taxon>
        <taxon>Gammaproteobacteria</taxon>
        <taxon>Pseudomonadales</taxon>
        <taxon>Pseudomonadaceae</taxon>
        <taxon>Pseudomonas</taxon>
    </lineage>
</organism>
<sequence length="382" mass="40798">MAAAIASAFMPGVSSALELGEISSRASLGQTLSANIELRGVGDLTSDDVVVSLASQQDFERLGVDRNQVVIGLRFSSDVGKNGRGVIHVSSSRPIQEPYVNFVLQVVWPQGRLVREFTLLLDPPSYVATPVSPPKSSATVPVSVASRQLSPAPVAASADTYRIQRNDALWDIASRNRPSSGVSVMQTMAAIQQLNPDAFVDGNVNRLKVGQVLRLPDEQQARAQTHAQAVARIESQNGQWNARRQAALPQGRQMDATKKSEAGFAPVSAESRDNLRLVSGSRTSVKDKADAEQLAVLQEGLDSARREGEEMRSRIADLQSQMEKLNKLVELKDAQIAGLIARLAEQDKAGKPAAGNEDKSASAATRGEPVVAAQSAEAAPQH</sequence>
<dbReference type="RefSeq" id="WP_254474812.1">
    <property type="nucleotide sequence ID" value="NZ_CP113432.1"/>
</dbReference>
<accession>A0ABY6ZTB7</accession>
<feature type="coiled-coil region" evidence="1">
    <location>
        <begin position="301"/>
        <end position="335"/>
    </location>
</feature>
<dbReference type="EMBL" id="CP113432">
    <property type="protein sequence ID" value="WAI48051.1"/>
    <property type="molecule type" value="Genomic_DNA"/>
</dbReference>
<keyword evidence="5" id="KW-1185">Reference proteome</keyword>
<dbReference type="NCBIfam" id="TIGR03505">
    <property type="entry name" value="FimV_core"/>
    <property type="match status" value="1"/>
</dbReference>
<evidence type="ECO:0000313" key="4">
    <source>
        <dbReference type="EMBL" id="WAI48051.1"/>
    </source>
</evidence>
<feature type="compositionally biased region" description="Basic and acidic residues" evidence="2">
    <location>
        <begin position="346"/>
        <end position="360"/>
    </location>
</feature>
<gene>
    <name evidence="4" type="ORF">OU419_20080</name>
</gene>